<reference evidence="2 3" key="1">
    <citation type="journal article" date="2010" name="Nature">
        <title>Genome sequencing and analysis of the model grass Brachypodium distachyon.</title>
        <authorList>
            <consortium name="International Brachypodium Initiative"/>
        </authorList>
    </citation>
    <scope>NUCLEOTIDE SEQUENCE [LARGE SCALE GENOMIC DNA]</scope>
    <source>
        <strain evidence="2 3">Bd21</strain>
    </source>
</reference>
<dbReference type="Proteomes" id="UP000008810">
    <property type="component" value="Chromosome 2"/>
</dbReference>
<feature type="compositionally biased region" description="Gly residues" evidence="1">
    <location>
        <begin position="99"/>
        <end position="108"/>
    </location>
</feature>
<gene>
    <name evidence="2" type="ORF">BRADI_2g17236v3</name>
</gene>
<dbReference type="Gramene" id="PNT70753">
    <property type="protein sequence ID" value="PNT70753"/>
    <property type="gene ID" value="BRADI_2g17236v3"/>
</dbReference>
<dbReference type="EMBL" id="CM000881">
    <property type="protein sequence ID" value="PNT70753.1"/>
    <property type="molecule type" value="Genomic_DNA"/>
</dbReference>
<keyword evidence="4" id="KW-1185">Reference proteome</keyword>
<sequence length="108" mass="11857">MQGTSVTSTTSLITVFSLRRPSNQPHPHRIRPRYPTRAPHAPAPSASLTRLGHPTRTSRRASNAGYTCRRWGILWRARVADVAYGRGAPRDPARRHGKGVGGLRAQGL</sequence>
<organism evidence="2">
    <name type="scientific">Brachypodium distachyon</name>
    <name type="common">Purple false brome</name>
    <name type="synonym">Trachynia distachya</name>
    <dbReference type="NCBI Taxonomy" id="15368"/>
    <lineage>
        <taxon>Eukaryota</taxon>
        <taxon>Viridiplantae</taxon>
        <taxon>Streptophyta</taxon>
        <taxon>Embryophyta</taxon>
        <taxon>Tracheophyta</taxon>
        <taxon>Spermatophyta</taxon>
        <taxon>Magnoliopsida</taxon>
        <taxon>Liliopsida</taxon>
        <taxon>Poales</taxon>
        <taxon>Poaceae</taxon>
        <taxon>BOP clade</taxon>
        <taxon>Pooideae</taxon>
        <taxon>Stipodae</taxon>
        <taxon>Brachypodieae</taxon>
        <taxon>Brachypodium</taxon>
    </lineage>
</organism>
<evidence type="ECO:0000313" key="3">
    <source>
        <dbReference type="EnsemblPlants" id="PNT70753"/>
    </source>
</evidence>
<reference evidence="3" key="3">
    <citation type="submission" date="2018-08" db="UniProtKB">
        <authorList>
            <consortium name="EnsemblPlants"/>
        </authorList>
    </citation>
    <scope>IDENTIFICATION</scope>
    <source>
        <strain evidence="3">cv. Bd21</strain>
    </source>
</reference>
<dbReference type="InParanoid" id="A0A2K2D905"/>
<feature type="region of interest" description="Disordered" evidence="1">
    <location>
        <begin position="18"/>
        <end position="63"/>
    </location>
</feature>
<feature type="region of interest" description="Disordered" evidence="1">
    <location>
        <begin position="86"/>
        <end position="108"/>
    </location>
</feature>
<dbReference type="EnsemblPlants" id="PNT70753">
    <property type="protein sequence ID" value="PNT70753"/>
    <property type="gene ID" value="BRADI_2g17236v3"/>
</dbReference>
<reference evidence="2" key="2">
    <citation type="submission" date="2017-06" db="EMBL/GenBank/DDBJ databases">
        <title>WGS assembly of Brachypodium distachyon.</title>
        <authorList>
            <consortium name="The International Brachypodium Initiative"/>
            <person name="Lucas S."/>
            <person name="Harmon-Smith M."/>
            <person name="Lail K."/>
            <person name="Tice H."/>
            <person name="Grimwood J."/>
            <person name="Bruce D."/>
            <person name="Barry K."/>
            <person name="Shu S."/>
            <person name="Lindquist E."/>
            <person name="Wang M."/>
            <person name="Pitluck S."/>
            <person name="Vogel J.P."/>
            <person name="Garvin D.F."/>
            <person name="Mockler T.C."/>
            <person name="Schmutz J."/>
            <person name="Rokhsar D."/>
            <person name="Bevan M.W."/>
        </authorList>
    </citation>
    <scope>NUCLEOTIDE SEQUENCE</scope>
    <source>
        <strain evidence="2">Bd21</strain>
    </source>
</reference>
<protein>
    <submittedName>
        <fullName evidence="2 3">Uncharacterized protein</fullName>
    </submittedName>
</protein>
<evidence type="ECO:0000313" key="4">
    <source>
        <dbReference type="Proteomes" id="UP000008810"/>
    </source>
</evidence>
<evidence type="ECO:0000313" key="2">
    <source>
        <dbReference type="EMBL" id="PNT70753.1"/>
    </source>
</evidence>
<accession>A0A2K2D905</accession>
<dbReference type="AlphaFoldDB" id="A0A2K2D905"/>
<name>A0A2K2D905_BRADI</name>
<proteinExistence type="predicted"/>
<evidence type="ECO:0000256" key="1">
    <source>
        <dbReference type="SAM" id="MobiDB-lite"/>
    </source>
</evidence>